<dbReference type="InterPro" id="IPR030564">
    <property type="entry name" value="Myotubularin"/>
</dbReference>
<dbReference type="GO" id="GO:0008270">
    <property type="term" value="F:zinc ion binding"/>
    <property type="evidence" value="ECO:0007669"/>
    <property type="project" value="UniProtKB-KW"/>
</dbReference>
<dbReference type="Pfam" id="PF06602">
    <property type="entry name" value="Myotub-related"/>
    <property type="match status" value="1"/>
</dbReference>
<dbReference type="PANTHER" id="PTHR10807:SF128">
    <property type="entry name" value="PHOSPHATIDYLINOSITOL-3,5-BISPHOSPHATE 3-PHOSPHATASE"/>
    <property type="match status" value="1"/>
</dbReference>
<keyword evidence="7" id="KW-0472">Membrane</keyword>
<evidence type="ECO:0000256" key="3">
    <source>
        <dbReference type="ARBA" id="ARBA00022723"/>
    </source>
</evidence>
<evidence type="ECO:0000256" key="12">
    <source>
        <dbReference type="SAM" id="MobiDB-lite"/>
    </source>
</evidence>
<feature type="region of interest" description="Disordered" evidence="12">
    <location>
        <begin position="522"/>
        <end position="542"/>
    </location>
</feature>
<name>A0A1X0P9S9_9TRYP</name>
<dbReference type="GO" id="GO:0052629">
    <property type="term" value="F:phosphatidylinositol-3,5-bisphosphate 3-phosphatase activity"/>
    <property type="evidence" value="ECO:0007669"/>
    <property type="project" value="UniProtKB-EC"/>
</dbReference>
<comment type="subcellular location">
    <subcellularLocation>
        <location evidence="1">Membrane</location>
    </subcellularLocation>
</comment>
<dbReference type="PROSITE" id="PS50178">
    <property type="entry name" value="ZF_FYVE"/>
    <property type="match status" value="1"/>
</dbReference>
<dbReference type="STRING" id="67003.A0A1X0P9S9"/>
<dbReference type="PANTHER" id="PTHR10807">
    <property type="entry name" value="MYOTUBULARIN-RELATED"/>
    <property type="match status" value="1"/>
</dbReference>
<keyword evidence="4 11" id="KW-0863">Zinc-finger</keyword>
<evidence type="ECO:0000256" key="5">
    <source>
        <dbReference type="ARBA" id="ARBA00022801"/>
    </source>
</evidence>
<evidence type="ECO:0000313" key="16">
    <source>
        <dbReference type="Proteomes" id="UP000192257"/>
    </source>
</evidence>
<protein>
    <recommendedName>
        <fullName evidence="2">phosphatidylinositol-3,5-bisphosphate 3-phosphatase</fullName>
        <ecNumber evidence="2">3.1.3.95</ecNumber>
    </recommendedName>
    <alternativeName>
        <fullName evidence="8">Phosphatidylinositol-3,5-bisphosphate 3-phosphatase</fullName>
    </alternativeName>
</protein>
<dbReference type="InterPro" id="IPR017455">
    <property type="entry name" value="Znf_FYVE-rel"/>
</dbReference>
<dbReference type="Proteomes" id="UP000192257">
    <property type="component" value="Unassembled WGS sequence"/>
</dbReference>
<keyword evidence="6" id="KW-0862">Zinc</keyword>
<dbReference type="EC" id="3.1.3.95" evidence="2"/>
<accession>A0A1X0P9S9</accession>
<dbReference type="PROSITE" id="PS51339">
    <property type="entry name" value="PPASE_MYOTUBULARIN"/>
    <property type="match status" value="1"/>
</dbReference>
<evidence type="ECO:0000256" key="11">
    <source>
        <dbReference type="PROSITE-ProRule" id="PRU00091"/>
    </source>
</evidence>
<dbReference type="SUPFAM" id="SSF52799">
    <property type="entry name" value="(Phosphotyrosine protein) phosphatases II"/>
    <property type="match status" value="1"/>
</dbReference>
<dbReference type="AlphaFoldDB" id="A0A1X0P9S9"/>
<evidence type="ECO:0000256" key="1">
    <source>
        <dbReference type="ARBA" id="ARBA00004370"/>
    </source>
</evidence>
<dbReference type="InterPro" id="IPR011011">
    <property type="entry name" value="Znf_FYVE_PHD"/>
</dbReference>
<dbReference type="RefSeq" id="XP_028887415.1">
    <property type="nucleotide sequence ID" value="XM_029020907.1"/>
</dbReference>
<dbReference type="CDD" id="cd00065">
    <property type="entry name" value="FYVE_like_SF"/>
    <property type="match status" value="1"/>
</dbReference>
<dbReference type="PROSITE" id="PS00383">
    <property type="entry name" value="TYR_PHOSPHATASE_1"/>
    <property type="match status" value="1"/>
</dbReference>
<feature type="binding site" evidence="10">
    <location>
        <begin position="610"/>
        <end position="611"/>
    </location>
    <ligand>
        <name>substrate</name>
    </ligand>
</feature>
<evidence type="ECO:0000256" key="4">
    <source>
        <dbReference type="ARBA" id="ARBA00022771"/>
    </source>
</evidence>
<keyword evidence="16" id="KW-1185">Reference proteome</keyword>
<keyword evidence="3" id="KW-0479">Metal-binding</keyword>
<evidence type="ECO:0000256" key="6">
    <source>
        <dbReference type="ARBA" id="ARBA00022833"/>
    </source>
</evidence>
<dbReference type="GeneID" id="39980687"/>
<feature type="domain" description="Myotubularin phosphatase" evidence="14">
    <location>
        <begin position="361"/>
        <end position="921"/>
    </location>
</feature>
<evidence type="ECO:0000259" key="14">
    <source>
        <dbReference type="PROSITE" id="PS51339"/>
    </source>
</evidence>
<proteinExistence type="predicted"/>
<comment type="caution">
    <text evidence="15">The sequence shown here is derived from an EMBL/GenBank/DDBJ whole genome shotgun (WGS) entry which is preliminary data.</text>
</comment>
<keyword evidence="5" id="KW-0378">Hydrolase</keyword>
<evidence type="ECO:0000256" key="9">
    <source>
        <dbReference type="PIRSR" id="PIRSR630564-1"/>
    </source>
</evidence>
<dbReference type="InterPro" id="IPR000306">
    <property type="entry name" value="Znf_FYVE"/>
</dbReference>
<dbReference type="OrthoDB" id="271628at2759"/>
<dbReference type="CDD" id="cd14507">
    <property type="entry name" value="PTP-MTM-like"/>
    <property type="match status" value="1"/>
</dbReference>
<reference evidence="15 16" key="1">
    <citation type="submission" date="2017-03" db="EMBL/GenBank/DDBJ databases">
        <title>An alternative strategy for trypanosome survival in the mammalian bloodstream revealed through genome and transcriptome analysis of the ubiquitous bovine parasite Trypanosoma (Megatrypanum) theileri.</title>
        <authorList>
            <person name="Kelly S."/>
            <person name="Ivens A."/>
            <person name="Mott A."/>
            <person name="O'Neill E."/>
            <person name="Emms D."/>
            <person name="Macleod O."/>
            <person name="Voorheis P."/>
            <person name="Matthews J."/>
            <person name="Matthews K."/>
            <person name="Carrington M."/>
        </authorList>
    </citation>
    <scope>NUCLEOTIDE SEQUENCE [LARGE SCALE GENOMIC DNA]</scope>
    <source>
        <strain evidence="15">Edinburgh</strain>
    </source>
</reference>
<feature type="active site" description="Phosphocysteine intermediate" evidence="9">
    <location>
        <position position="684"/>
    </location>
</feature>
<gene>
    <name evidence="15" type="ORF">TM35_000012260</name>
</gene>
<evidence type="ECO:0000256" key="2">
    <source>
        <dbReference type="ARBA" id="ARBA00012903"/>
    </source>
</evidence>
<dbReference type="Pfam" id="PF01363">
    <property type="entry name" value="FYVE"/>
    <property type="match status" value="1"/>
</dbReference>
<evidence type="ECO:0000256" key="8">
    <source>
        <dbReference type="ARBA" id="ARBA00032571"/>
    </source>
</evidence>
<feature type="domain" description="FYVE-type" evidence="13">
    <location>
        <begin position="1106"/>
        <end position="1174"/>
    </location>
</feature>
<organism evidence="15 16">
    <name type="scientific">Trypanosoma theileri</name>
    <dbReference type="NCBI Taxonomy" id="67003"/>
    <lineage>
        <taxon>Eukaryota</taxon>
        <taxon>Discoba</taxon>
        <taxon>Euglenozoa</taxon>
        <taxon>Kinetoplastea</taxon>
        <taxon>Metakinetoplastina</taxon>
        <taxon>Trypanosomatida</taxon>
        <taxon>Trypanosomatidae</taxon>
        <taxon>Trypanosoma</taxon>
    </lineage>
</organism>
<feature type="compositionally biased region" description="Low complexity" evidence="12">
    <location>
        <begin position="532"/>
        <end position="542"/>
    </location>
</feature>
<dbReference type="InterPro" id="IPR029021">
    <property type="entry name" value="Prot-tyrosine_phosphatase-like"/>
</dbReference>
<evidence type="ECO:0000256" key="10">
    <source>
        <dbReference type="PIRSR" id="PIRSR630564-2"/>
    </source>
</evidence>
<sequence length="1185" mass="132557">MSFCGERTLYVTSPAPLHLAPFKTVSAAAINTTPAVSVVVSTYRLRICYVSAKHRSPLDVPLAAIESVQQHRGSDGAWVAVKCKTTCAFRLILYNTTGESEEGVNILAGLMQTIEVTIPKSMCDFFAFAYFAALKKVCVAKAHEAGLQMCSQSNSKVTEICNGIPSEEHGIDKDNTLFLLSSADRVKNTVSHENGRDTCTGEMELGSQFTTNSELKKGNKENNDSTDLESSMAAAVKPCEVKEVKKEGEEGGEDVIFSMVKEIPVLNTVKSLTDMNEAFSFTLLGEKEMLQMRRSASAVICESPVVSITSPTNNMEKKEKEVSSIHTEKLELPSPLRTRNEFNIPEIRYSIIDGDFEYDSAWYAYNIEEDFYRMTRLTHMCNEILKTDNDNDNETNLIPNIGPGIDVSPWFHIIPLSRGDLFATYPFSIVVPRRVTVELAERVSLYRHNGRIPSISWIHLETGASISRAAQPGSGSYMSSDADALFCSFLNPSFQYSKEKKTLQKEFHSTITEEVEQEKKRLLSSELEEKNPLSNNNNNNNSDVWVPPPLLFSSDENVNDLQSVTSERGRLVFFDCRSRAAAAANFPTGGGFEIVRNYDHADIQFLNLENIHAVRAAFSKLGKLCMTLQRHECECNMGTEKHPGSFFFSKLDATGWPEMITKIIWSSWVVTEKVVAGDSVLVHCTDGWDRTTQVVSLAMLQLDGYYRTIEGFCVLIMREWLEMGHRFADRCANNRSGEDAVSLDAAGEDDNPNAMEEATKGRARTLGITAAKNFVIGENKGTQISPIFVQFIDAVYQLVRLFPSDFEFTPKFLQYLLDEVYSCRFGTFLYNCHRIRYRRGGITHRTASLWGEVEALVRFERENPFSVPAHEKLVNPFYIPLDAYKGEILIKANEPQRSKYLIRRLVPSGLSPRYVFWHSYYCRYNFTNVTSGVGFVGLEPDNLVPLMDSWLWYSQKQNIDITTKDKTREKKSESDDSLRSMFLNRIPVVNHVARESPGSSSTTTTTTTTTTTCVDKQMESLNNNNNAHTVLSIQPNVGTASIIKVTSCKDVIDSVSDGSCGDGESTSLHVAPTPLSMNLSSLPSTICLSSNSGVIHRLGNENFIPRSKATSCEVCAKPFTFFFRRHACRHCGRAVCTQCGGRFLRLPSLLISLYEDREATRPVRICSICYSKVVSHAIRGCERQL</sequence>
<dbReference type="InterPro" id="IPR010569">
    <property type="entry name" value="Myotubularin-like_Pase_dom"/>
</dbReference>
<dbReference type="InterPro" id="IPR016130">
    <property type="entry name" value="Tyr_Pase_AS"/>
</dbReference>
<dbReference type="EMBL" id="NBCO01000001">
    <property type="protein sequence ID" value="ORC93349.1"/>
    <property type="molecule type" value="Genomic_DNA"/>
</dbReference>
<dbReference type="InterPro" id="IPR013083">
    <property type="entry name" value="Znf_RING/FYVE/PHD"/>
</dbReference>
<evidence type="ECO:0000259" key="13">
    <source>
        <dbReference type="PROSITE" id="PS50178"/>
    </source>
</evidence>
<dbReference type="SUPFAM" id="SSF57903">
    <property type="entry name" value="FYVE/PHD zinc finger"/>
    <property type="match status" value="1"/>
</dbReference>
<evidence type="ECO:0000256" key="7">
    <source>
        <dbReference type="ARBA" id="ARBA00023136"/>
    </source>
</evidence>
<evidence type="ECO:0000313" key="15">
    <source>
        <dbReference type="EMBL" id="ORC93349.1"/>
    </source>
</evidence>
<feature type="compositionally biased region" description="Basic and acidic residues" evidence="12">
    <location>
        <begin position="522"/>
        <end position="531"/>
    </location>
</feature>
<dbReference type="Gene3D" id="3.30.40.10">
    <property type="entry name" value="Zinc/RING finger domain, C3HC4 (zinc finger)"/>
    <property type="match status" value="1"/>
</dbReference>
<dbReference type="GO" id="GO:0016020">
    <property type="term" value="C:membrane"/>
    <property type="evidence" value="ECO:0007669"/>
    <property type="project" value="UniProtKB-SubCell"/>
</dbReference>
<dbReference type="GO" id="GO:0005737">
    <property type="term" value="C:cytoplasm"/>
    <property type="evidence" value="ECO:0007669"/>
    <property type="project" value="TreeGrafter"/>
</dbReference>
<dbReference type="SMART" id="SM00064">
    <property type="entry name" value="FYVE"/>
    <property type="match status" value="1"/>
</dbReference>
<dbReference type="VEuPathDB" id="TriTrypDB:TM35_000012260"/>
<feature type="binding site" evidence="10">
    <location>
        <begin position="684"/>
        <end position="690"/>
    </location>
    <ligand>
        <name>substrate</name>
    </ligand>
</feature>